<dbReference type="InterPro" id="IPR013148">
    <property type="entry name" value="Glyco_hydro_32_N"/>
</dbReference>
<dbReference type="Pfam" id="PF00251">
    <property type="entry name" value="Glyco_hydro_32N"/>
    <property type="match status" value="1"/>
</dbReference>
<evidence type="ECO:0000313" key="5">
    <source>
        <dbReference type="EMBL" id="HIQ96699.1"/>
    </source>
</evidence>
<reference evidence="5" key="2">
    <citation type="journal article" date="2021" name="PeerJ">
        <title>Extensive microbial diversity within the chicken gut microbiome revealed by metagenomics and culture.</title>
        <authorList>
            <person name="Gilroy R."/>
            <person name="Ravi A."/>
            <person name="Getino M."/>
            <person name="Pursley I."/>
            <person name="Horton D.L."/>
            <person name="Alikhan N.F."/>
            <person name="Baker D."/>
            <person name="Gharbi K."/>
            <person name="Hall N."/>
            <person name="Watson M."/>
            <person name="Adriaenssens E.M."/>
            <person name="Foster-Nyarko E."/>
            <person name="Jarju S."/>
            <person name="Secka A."/>
            <person name="Antonio M."/>
            <person name="Oren A."/>
            <person name="Chaudhuri R.R."/>
            <person name="La Ragione R."/>
            <person name="Hildebrand F."/>
            <person name="Pallen M.J."/>
        </authorList>
    </citation>
    <scope>NUCLEOTIDE SEQUENCE</scope>
    <source>
        <strain evidence="5">ChiSjej3B21-11622</strain>
    </source>
</reference>
<protein>
    <recommendedName>
        <fullName evidence="4">Glycosyl hydrolase family 32 N-terminal domain-containing protein</fullName>
    </recommendedName>
</protein>
<organism evidence="5 6">
    <name type="scientific">Candidatus Limivivens merdigallinarum</name>
    <dbReference type="NCBI Taxonomy" id="2840859"/>
    <lineage>
        <taxon>Bacteria</taxon>
        <taxon>Bacillati</taxon>
        <taxon>Bacillota</taxon>
        <taxon>Clostridia</taxon>
        <taxon>Lachnospirales</taxon>
        <taxon>Lachnospiraceae</taxon>
        <taxon>Lachnospiraceae incertae sedis</taxon>
        <taxon>Candidatus Limivivens</taxon>
    </lineage>
</organism>
<comment type="similarity">
    <text evidence="1">Belongs to the glycosyl hydrolase 32 family.</text>
</comment>
<feature type="domain" description="Glycosyl hydrolase family 32 N-terminal" evidence="4">
    <location>
        <begin position="115"/>
        <end position="284"/>
    </location>
</feature>
<dbReference type="EMBL" id="DVFT01000137">
    <property type="protein sequence ID" value="HIQ96699.1"/>
    <property type="molecule type" value="Genomic_DNA"/>
</dbReference>
<evidence type="ECO:0000256" key="3">
    <source>
        <dbReference type="ARBA" id="ARBA00023295"/>
    </source>
</evidence>
<dbReference type="InterPro" id="IPR023296">
    <property type="entry name" value="Glyco_hydro_beta-prop_sf"/>
</dbReference>
<gene>
    <name evidence="5" type="ORF">IAB26_09065</name>
</gene>
<accession>A0A9D0ZVT1</accession>
<dbReference type="PANTHER" id="PTHR35279:SF1">
    <property type="entry name" value="ARABINANASE_LEVANSUCRASE_INVERTASE"/>
    <property type="match status" value="1"/>
</dbReference>
<dbReference type="Proteomes" id="UP000886886">
    <property type="component" value="Unassembled WGS sequence"/>
</dbReference>
<evidence type="ECO:0000313" key="6">
    <source>
        <dbReference type="Proteomes" id="UP000886886"/>
    </source>
</evidence>
<evidence type="ECO:0000259" key="4">
    <source>
        <dbReference type="Pfam" id="PF00251"/>
    </source>
</evidence>
<dbReference type="AlphaFoldDB" id="A0A9D0ZVT1"/>
<dbReference type="SUPFAM" id="SSF75005">
    <property type="entry name" value="Arabinanase/levansucrase/invertase"/>
    <property type="match status" value="2"/>
</dbReference>
<keyword evidence="3" id="KW-0326">Glycosidase</keyword>
<name>A0A9D0ZVT1_9FIRM</name>
<evidence type="ECO:0000256" key="2">
    <source>
        <dbReference type="ARBA" id="ARBA00022801"/>
    </source>
</evidence>
<dbReference type="PANTHER" id="PTHR35279">
    <property type="match status" value="1"/>
</dbReference>
<sequence length="352" mass="40886">MISNSDKSIQKYLTPYRYSRPVVHGSGKKGAFDEKSVDIPFVFWHQGRYYMIYTGYDGIGYQSALASSNDLIHWRFQGLILKRCPESTRWDKNGGAVTWVLKSDDRFAAMPKLRKVEGRYWLIYHSYPGEGYEDGAAEIGMAWCEDEKLLEWHYLDQPIFSWKDGKSWEAGGLYKACMIEKGGFWYLFYNAKNKAEHWKEQIGMAVSKDFFHWQRIEGNPILKNSQHGWDQTFVSDPYILRDGDKWLCFYYGIGKQEEDGLYHAEEGLAVSEDLLHWEKVEAPILRHGAEGAFDHHHAHKPAIFYENGILYHFYCATCQASPEYPTELFGEYRTICVAASAIPDQQKGWVRV</sequence>
<reference evidence="5" key="1">
    <citation type="submission" date="2020-10" db="EMBL/GenBank/DDBJ databases">
        <authorList>
            <person name="Gilroy R."/>
        </authorList>
    </citation>
    <scope>NUCLEOTIDE SEQUENCE</scope>
    <source>
        <strain evidence="5">ChiSjej3B21-11622</strain>
    </source>
</reference>
<dbReference type="GO" id="GO:0016798">
    <property type="term" value="F:hydrolase activity, acting on glycosyl bonds"/>
    <property type="evidence" value="ECO:0007669"/>
    <property type="project" value="UniProtKB-KW"/>
</dbReference>
<proteinExistence type="inferred from homology"/>
<evidence type="ECO:0000256" key="1">
    <source>
        <dbReference type="ARBA" id="ARBA00009902"/>
    </source>
</evidence>
<comment type="caution">
    <text evidence="5">The sequence shown here is derived from an EMBL/GenBank/DDBJ whole genome shotgun (WGS) entry which is preliminary data.</text>
</comment>
<dbReference type="Gene3D" id="2.115.10.20">
    <property type="entry name" value="Glycosyl hydrolase domain, family 43"/>
    <property type="match status" value="3"/>
</dbReference>
<keyword evidence="2" id="KW-0378">Hydrolase</keyword>